<gene>
    <name evidence="2" type="ORF">GQ26_0410470</name>
</gene>
<dbReference type="AlphaFoldDB" id="A0A093US19"/>
<feature type="chain" id="PRO_5001892357" evidence="1">
    <location>
        <begin position="18"/>
        <end position="77"/>
    </location>
</feature>
<dbReference type="EMBL" id="JPOX01000041">
    <property type="protein sequence ID" value="KFX42740.1"/>
    <property type="molecule type" value="Genomic_DNA"/>
</dbReference>
<accession>A0A093US19</accession>
<proteinExistence type="predicted"/>
<name>A0A093US19_TALMA</name>
<reference evidence="2" key="2">
    <citation type="journal article" date="2014" name="PLoS Genet.">
        <title>Signature gene expression reveals novel clues to the molecular mechanisms of dimorphic transition in Penicillium marneffei.</title>
        <authorList>
            <person name="Yang E."/>
            <person name="Wang G."/>
            <person name="Cai J."/>
            <person name="Woo P.C."/>
            <person name="Lau S.K."/>
            <person name="Yuen K.-Y."/>
            <person name="Chow W.-N."/>
            <person name="Lin X."/>
        </authorList>
    </citation>
    <scope>NUCLEOTIDE SEQUENCE</scope>
    <source>
        <strain evidence="2">PM1</strain>
    </source>
</reference>
<sequence length="77" mass="8813">MKLTIVALTGLIALVASQDPTPTPQQLCANKCDPSDTRPPIAQLPVLREMVPPKKPRIRWCCICYGHRCQSYWHWNR</sequence>
<feature type="signal peptide" evidence="1">
    <location>
        <begin position="1"/>
        <end position="17"/>
    </location>
</feature>
<protein>
    <submittedName>
        <fullName evidence="2">Uncharacterized protein</fullName>
    </submittedName>
</protein>
<comment type="caution">
    <text evidence="2">The sequence shown here is derived from an EMBL/GenBank/DDBJ whole genome shotgun (WGS) entry which is preliminary data.</text>
</comment>
<keyword evidence="1" id="KW-0732">Signal</keyword>
<organism evidence="2">
    <name type="scientific">Talaromyces marneffei PM1</name>
    <dbReference type="NCBI Taxonomy" id="1077442"/>
    <lineage>
        <taxon>Eukaryota</taxon>
        <taxon>Fungi</taxon>
        <taxon>Dikarya</taxon>
        <taxon>Ascomycota</taxon>
        <taxon>Pezizomycotina</taxon>
        <taxon>Eurotiomycetes</taxon>
        <taxon>Eurotiomycetidae</taxon>
        <taxon>Eurotiales</taxon>
        <taxon>Trichocomaceae</taxon>
        <taxon>Talaromyces</taxon>
        <taxon>Talaromyces sect. Talaromyces</taxon>
    </lineage>
</organism>
<dbReference type="HOGENOM" id="CLU_2639771_0_0_1"/>
<evidence type="ECO:0000313" key="2">
    <source>
        <dbReference type="EMBL" id="KFX42740.1"/>
    </source>
</evidence>
<reference key="1">
    <citation type="journal article" date="2014" name="PLoS Genet.">
        <title>Signature Gene Expression Reveals Novel Clues to the Molecular Mechanisms of Dimorphic Transition in Penicillium marneffei.</title>
        <authorList>
            <person name="Yang E."/>
            <person name="Wang G."/>
            <person name="Cai J."/>
            <person name="Woo P.C."/>
            <person name="Lau S.K."/>
            <person name="Yuen K.-Y."/>
            <person name="Chow W.-N."/>
            <person name="Lin X."/>
        </authorList>
    </citation>
    <scope>NUCLEOTIDE SEQUENCE [LARGE SCALE GENOMIC DNA]</scope>
    <source>
        <strain>PM1</strain>
    </source>
</reference>
<evidence type="ECO:0000256" key="1">
    <source>
        <dbReference type="SAM" id="SignalP"/>
    </source>
</evidence>